<accession>A0A2L0FAZ9</accession>
<evidence type="ECO:0000259" key="2">
    <source>
        <dbReference type="Pfam" id="PF08241"/>
    </source>
</evidence>
<dbReference type="GO" id="GO:0008757">
    <property type="term" value="F:S-adenosylmethionine-dependent methyltransferase activity"/>
    <property type="evidence" value="ECO:0007669"/>
    <property type="project" value="InterPro"/>
</dbReference>
<dbReference type="PANTHER" id="PTHR43861">
    <property type="entry name" value="TRANS-ACONITATE 2-METHYLTRANSFERASE-RELATED"/>
    <property type="match status" value="1"/>
</dbReference>
<dbReference type="InterPro" id="IPR029063">
    <property type="entry name" value="SAM-dependent_MTases_sf"/>
</dbReference>
<dbReference type="EC" id="2.1.1.-" evidence="3"/>
<dbReference type="Proteomes" id="UP000238348">
    <property type="component" value="Chromosome"/>
</dbReference>
<dbReference type="AlphaFoldDB" id="A0A2L0FAZ9"/>
<name>A0A2L0FAZ9_SORCE</name>
<proteinExistence type="predicted"/>
<dbReference type="Pfam" id="PF08241">
    <property type="entry name" value="Methyltransf_11"/>
    <property type="match status" value="1"/>
</dbReference>
<sequence>MDYYVLMGDSAYTFAGAERERELERLRRIEDAADPASRHLLKESGMGPGWSCLEVGAGAGSIAAWMAERVGREGEVVAIDRDAGFLDASLLPGVRIIEGDIRELDLHAARFDVVHARYVLVHTPDYEALLDVMLAALKPGGRLVVEEPDFTAAKGASGADIEAFERVNRSVVAMFEAGGKDPGLGLRLPAMLTARGLAIELVENEVPLCQGGHPLAEIMSLSAVQLRDKYLATGLISEGDLAGYARFAADPRAWGIYYGTVGVVARKPAKTAPPGAYSPHAG</sequence>
<gene>
    <name evidence="3" type="ORF">SOCE26_103010</name>
</gene>
<keyword evidence="1 3" id="KW-0808">Transferase</keyword>
<dbReference type="EMBL" id="CP012673">
    <property type="protein sequence ID" value="AUX48760.1"/>
    <property type="molecule type" value="Genomic_DNA"/>
</dbReference>
<feature type="domain" description="Methyltransferase type 11" evidence="2">
    <location>
        <begin position="53"/>
        <end position="145"/>
    </location>
</feature>
<organism evidence="3 4">
    <name type="scientific">Sorangium cellulosum</name>
    <name type="common">Polyangium cellulosum</name>
    <dbReference type="NCBI Taxonomy" id="56"/>
    <lineage>
        <taxon>Bacteria</taxon>
        <taxon>Pseudomonadati</taxon>
        <taxon>Myxococcota</taxon>
        <taxon>Polyangia</taxon>
        <taxon>Polyangiales</taxon>
        <taxon>Polyangiaceae</taxon>
        <taxon>Sorangium</taxon>
    </lineage>
</organism>
<dbReference type="InterPro" id="IPR013216">
    <property type="entry name" value="Methyltransf_11"/>
</dbReference>
<reference evidence="3 4" key="1">
    <citation type="submission" date="2015-09" db="EMBL/GenBank/DDBJ databases">
        <title>Sorangium comparison.</title>
        <authorList>
            <person name="Zaburannyi N."/>
            <person name="Bunk B."/>
            <person name="Overmann J."/>
            <person name="Mueller R."/>
        </authorList>
    </citation>
    <scope>NUCLEOTIDE SEQUENCE [LARGE SCALE GENOMIC DNA]</scope>
    <source>
        <strain evidence="3 4">So ce26</strain>
    </source>
</reference>
<keyword evidence="3" id="KW-0489">Methyltransferase</keyword>
<evidence type="ECO:0000313" key="3">
    <source>
        <dbReference type="EMBL" id="AUX48760.1"/>
    </source>
</evidence>
<protein>
    <submittedName>
        <fullName evidence="3">Methyltransferase</fullName>
        <ecNumber evidence="3">2.1.1.-</ecNumber>
    </submittedName>
</protein>
<evidence type="ECO:0000256" key="1">
    <source>
        <dbReference type="ARBA" id="ARBA00022679"/>
    </source>
</evidence>
<dbReference type="PANTHER" id="PTHR43861:SF3">
    <property type="entry name" value="PUTATIVE (AFU_ORTHOLOGUE AFUA_2G14390)-RELATED"/>
    <property type="match status" value="1"/>
</dbReference>
<dbReference type="CDD" id="cd02440">
    <property type="entry name" value="AdoMet_MTases"/>
    <property type="match status" value="1"/>
</dbReference>
<evidence type="ECO:0000313" key="4">
    <source>
        <dbReference type="Proteomes" id="UP000238348"/>
    </source>
</evidence>
<dbReference type="Gene3D" id="3.40.50.150">
    <property type="entry name" value="Vaccinia Virus protein VP39"/>
    <property type="match status" value="1"/>
</dbReference>
<dbReference type="SUPFAM" id="SSF53335">
    <property type="entry name" value="S-adenosyl-L-methionine-dependent methyltransferases"/>
    <property type="match status" value="1"/>
</dbReference>
<dbReference type="GO" id="GO:0032259">
    <property type="term" value="P:methylation"/>
    <property type="evidence" value="ECO:0007669"/>
    <property type="project" value="UniProtKB-KW"/>
</dbReference>